<dbReference type="AlphaFoldDB" id="A0A0F7K2Q9"/>
<evidence type="ECO:0000313" key="2">
    <source>
        <dbReference type="Proteomes" id="UP000034410"/>
    </source>
</evidence>
<keyword evidence="2" id="KW-1185">Reference proteome</keyword>
<organism evidence="1 2">
    <name type="scientific">Sedimenticola thiotaurini</name>
    <dbReference type="NCBI Taxonomy" id="1543721"/>
    <lineage>
        <taxon>Bacteria</taxon>
        <taxon>Pseudomonadati</taxon>
        <taxon>Pseudomonadota</taxon>
        <taxon>Gammaproteobacteria</taxon>
        <taxon>Chromatiales</taxon>
        <taxon>Sedimenticolaceae</taxon>
        <taxon>Sedimenticola</taxon>
    </lineage>
</organism>
<gene>
    <name evidence="1" type="ORF">AAY24_06490</name>
</gene>
<evidence type="ECO:0000313" key="1">
    <source>
        <dbReference type="EMBL" id="AKH22092.1"/>
    </source>
</evidence>
<dbReference type="Proteomes" id="UP000034410">
    <property type="component" value="Chromosome"/>
</dbReference>
<dbReference type="EMBL" id="CP011412">
    <property type="protein sequence ID" value="AKH22092.1"/>
    <property type="molecule type" value="Genomic_DNA"/>
</dbReference>
<accession>A0A0F7K2Q9</accession>
<sequence length="87" mass="9780">MGLTLADFTRSLPGAIEPLTYRTEGRVFTIEHPAGSIVITLGETGERRIASLSLPVTPVEFQFNGLDETDRQRFMDRFDRYFQRGGG</sequence>
<name>A0A0F7K2Q9_9GAMM</name>
<protein>
    <submittedName>
        <fullName evidence="1">Uncharacterized protein</fullName>
    </submittedName>
</protein>
<dbReference type="KEGG" id="seds:AAY24_06490"/>
<reference evidence="1 2" key="1">
    <citation type="journal article" date="2015" name="Genome Announc.">
        <title>Complete Genome Sequence of Sedimenticola thiotaurini Strain SIP-G1, a Polyphosphate- and Polyhydroxyalkanoate-Accumulating Sulfur-Oxidizing Gammaproteobacterium Isolated from Salt Marsh Sediments.</title>
        <authorList>
            <person name="Flood B.E."/>
            <person name="Jones D.S."/>
            <person name="Bailey J.V."/>
        </authorList>
    </citation>
    <scope>NUCLEOTIDE SEQUENCE [LARGE SCALE GENOMIC DNA]</scope>
    <source>
        <strain evidence="1 2">SIP-G1</strain>
    </source>
</reference>
<proteinExistence type="predicted"/>